<feature type="domain" description="Transcription regulator Rua1 C-terminal" evidence="2">
    <location>
        <begin position="84"/>
        <end position="208"/>
    </location>
</feature>
<evidence type="ECO:0000313" key="3">
    <source>
        <dbReference type="EMBL" id="KAJ7645811.1"/>
    </source>
</evidence>
<dbReference type="PANTHER" id="PTHR28125">
    <property type="entry name" value="MEIOTIC EXPRESSION UP-REGULATED PROTEIN 26"/>
    <property type="match status" value="1"/>
</dbReference>
<feature type="region of interest" description="Disordered" evidence="1">
    <location>
        <begin position="1"/>
        <end position="29"/>
    </location>
</feature>
<dbReference type="EMBL" id="JARKIE010000391">
    <property type="protein sequence ID" value="KAJ7645811.1"/>
    <property type="molecule type" value="Genomic_DNA"/>
</dbReference>
<evidence type="ECO:0000259" key="2">
    <source>
        <dbReference type="Pfam" id="PF14616"/>
    </source>
</evidence>
<organism evidence="3 4">
    <name type="scientific">Mycena rosella</name>
    <name type="common">Pink bonnet</name>
    <name type="synonym">Agaricus rosellus</name>
    <dbReference type="NCBI Taxonomy" id="1033263"/>
    <lineage>
        <taxon>Eukaryota</taxon>
        <taxon>Fungi</taxon>
        <taxon>Dikarya</taxon>
        <taxon>Basidiomycota</taxon>
        <taxon>Agaricomycotina</taxon>
        <taxon>Agaricomycetes</taxon>
        <taxon>Agaricomycetidae</taxon>
        <taxon>Agaricales</taxon>
        <taxon>Marasmiineae</taxon>
        <taxon>Mycenaceae</taxon>
        <taxon>Mycena</taxon>
    </lineage>
</organism>
<reference evidence="3" key="1">
    <citation type="submission" date="2023-03" db="EMBL/GenBank/DDBJ databases">
        <title>Massive genome expansion in bonnet fungi (Mycena s.s.) driven by repeated elements and novel gene families across ecological guilds.</title>
        <authorList>
            <consortium name="Lawrence Berkeley National Laboratory"/>
            <person name="Harder C.B."/>
            <person name="Miyauchi S."/>
            <person name="Viragh M."/>
            <person name="Kuo A."/>
            <person name="Thoen E."/>
            <person name="Andreopoulos B."/>
            <person name="Lu D."/>
            <person name="Skrede I."/>
            <person name="Drula E."/>
            <person name="Henrissat B."/>
            <person name="Morin E."/>
            <person name="Kohler A."/>
            <person name="Barry K."/>
            <person name="LaButti K."/>
            <person name="Morin E."/>
            <person name="Salamov A."/>
            <person name="Lipzen A."/>
            <person name="Mereny Z."/>
            <person name="Hegedus B."/>
            <person name="Baldrian P."/>
            <person name="Stursova M."/>
            <person name="Weitz H."/>
            <person name="Taylor A."/>
            <person name="Grigoriev I.V."/>
            <person name="Nagy L.G."/>
            <person name="Martin F."/>
            <person name="Kauserud H."/>
        </authorList>
    </citation>
    <scope>NUCLEOTIDE SEQUENCE</scope>
    <source>
        <strain evidence="3">CBHHK067</strain>
    </source>
</reference>
<name>A0AAD7FVV0_MYCRO</name>
<keyword evidence="4" id="KW-1185">Reference proteome</keyword>
<dbReference type="AlphaFoldDB" id="A0AAD7FVV0"/>
<feature type="compositionally biased region" description="Basic and acidic residues" evidence="1">
    <location>
        <begin position="12"/>
        <end position="21"/>
    </location>
</feature>
<dbReference type="Proteomes" id="UP001221757">
    <property type="component" value="Unassembled WGS sequence"/>
</dbReference>
<sequence>MSESPTTRLKKTRYDSFDHGDPALSAHPVPSTRALPAHVLVDPEFPLCYRRFPASSYFRTGASASPCTLFGMPHPGGEYNAPRDAFDLYTPRFVKGKGVDKMGLCPICIEPPERGGEGKKVWLAMKFSAFKCYHMQYHHGISASTGRPLSPPIDFRVVTRPSPRKAERAKVKQGKCHKCRSWIAVETVKNIDVKVKELFWWKHAVACHGASVLVGGVFEEDGVYEVLRKAHEDTA</sequence>
<dbReference type="Pfam" id="PF14616">
    <property type="entry name" value="Rua1_C"/>
    <property type="match status" value="1"/>
</dbReference>
<evidence type="ECO:0000313" key="4">
    <source>
        <dbReference type="Proteomes" id="UP001221757"/>
    </source>
</evidence>
<dbReference type="InterPro" id="IPR028012">
    <property type="entry name" value="Rua1_C"/>
</dbReference>
<gene>
    <name evidence="3" type="ORF">B0H17DRAFT_1148259</name>
</gene>
<proteinExistence type="predicted"/>
<protein>
    <recommendedName>
        <fullName evidence="2">Transcription regulator Rua1 C-terminal domain-containing protein</fullName>
    </recommendedName>
</protein>
<accession>A0AAD7FVV0</accession>
<dbReference type="PANTHER" id="PTHR28125:SF2">
    <property type="entry name" value="MEIOTIC EXPRESSION UP-REGULATED PROTEIN 26"/>
    <property type="match status" value="1"/>
</dbReference>
<evidence type="ECO:0000256" key="1">
    <source>
        <dbReference type="SAM" id="MobiDB-lite"/>
    </source>
</evidence>
<comment type="caution">
    <text evidence="3">The sequence shown here is derived from an EMBL/GenBank/DDBJ whole genome shotgun (WGS) entry which is preliminary data.</text>
</comment>